<reference evidence="2 3" key="1">
    <citation type="submission" date="2020-08" db="EMBL/GenBank/DDBJ databases">
        <title>Sequencing the genomes of 1000 actinobacteria strains.</title>
        <authorList>
            <person name="Klenk H.-P."/>
        </authorList>
    </citation>
    <scope>NUCLEOTIDE SEQUENCE [LARGE SCALE GENOMIC DNA]</scope>
    <source>
        <strain evidence="2 3">DSM 23040</strain>
    </source>
</reference>
<evidence type="ECO:0000256" key="1">
    <source>
        <dbReference type="SAM" id="MobiDB-lite"/>
    </source>
</evidence>
<dbReference type="Proteomes" id="UP000568050">
    <property type="component" value="Unassembled WGS sequence"/>
</dbReference>
<dbReference type="AlphaFoldDB" id="A0A839QVP4"/>
<evidence type="ECO:0000313" key="3">
    <source>
        <dbReference type="Proteomes" id="UP000568050"/>
    </source>
</evidence>
<organism evidence="2 3">
    <name type="scientific">Helcobacillus massiliensis</name>
    <dbReference type="NCBI Taxonomy" id="521392"/>
    <lineage>
        <taxon>Bacteria</taxon>
        <taxon>Bacillati</taxon>
        <taxon>Actinomycetota</taxon>
        <taxon>Actinomycetes</taxon>
        <taxon>Micrococcales</taxon>
        <taxon>Dermabacteraceae</taxon>
        <taxon>Helcobacillus</taxon>
    </lineage>
</organism>
<dbReference type="RefSeq" id="WP_183377117.1">
    <property type="nucleotide sequence ID" value="NZ_CBCSFZ010000009.1"/>
</dbReference>
<accession>A0A839QVP4</accession>
<protein>
    <submittedName>
        <fullName evidence="2">Uncharacterized protein</fullName>
    </submittedName>
</protein>
<sequence>MSAVVFWARWSIPSLPAVLAAEEIGQVMGPRVTTATVDVSDGFPTSDDLKQLPVFSRSRPAQLLEAVEDDTAALIGDTATERRLPTWLLIPEAGLHAAAAHSAPGGEGHNDGGDGPGALADSPITLLRGARPKYEVVDAIERLLHP</sequence>
<comment type="caution">
    <text evidence="2">The sequence shown here is derived from an EMBL/GenBank/DDBJ whole genome shotgun (WGS) entry which is preliminary data.</text>
</comment>
<gene>
    <name evidence="2" type="ORF">FHX50_002087</name>
</gene>
<feature type="region of interest" description="Disordered" evidence="1">
    <location>
        <begin position="99"/>
        <end position="121"/>
    </location>
</feature>
<evidence type="ECO:0000313" key="2">
    <source>
        <dbReference type="EMBL" id="MBB3023785.1"/>
    </source>
</evidence>
<dbReference type="EMBL" id="JACHWP010000012">
    <property type="protein sequence ID" value="MBB3023785.1"/>
    <property type="molecule type" value="Genomic_DNA"/>
</dbReference>
<keyword evidence="3" id="KW-1185">Reference proteome</keyword>
<proteinExistence type="predicted"/>
<name>A0A839QVP4_9MICO</name>